<feature type="transmembrane region" description="Helical" evidence="12">
    <location>
        <begin position="334"/>
        <end position="352"/>
    </location>
</feature>
<feature type="transmembrane region" description="Helical" evidence="12">
    <location>
        <begin position="392"/>
        <end position="413"/>
    </location>
</feature>
<name>A0A0G4I6C8_9ALVE</name>
<keyword evidence="5 12" id="KW-1133">Transmembrane helix</keyword>
<feature type="transmembrane region" description="Helical" evidence="12">
    <location>
        <begin position="359"/>
        <end position="386"/>
    </location>
</feature>
<evidence type="ECO:0000256" key="3">
    <source>
        <dbReference type="ARBA" id="ARBA00022692"/>
    </source>
</evidence>
<feature type="transmembrane region" description="Helical" evidence="12">
    <location>
        <begin position="71"/>
        <end position="91"/>
    </location>
</feature>
<comment type="subcellular location">
    <subcellularLocation>
        <location evidence="2">Membrane</location>
        <topology evidence="2">Multi-pass membrane protein</topology>
    </subcellularLocation>
</comment>
<evidence type="ECO:0000256" key="11">
    <source>
        <dbReference type="ARBA" id="ARBA00048044"/>
    </source>
</evidence>
<keyword evidence="9 12" id="KW-0472">Membrane</keyword>
<organism evidence="13">
    <name type="scientific">Chromera velia CCMP2878</name>
    <dbReference type="NCBI Taxonomy" id="1169474"/>
    <lineage>
        <taxon>Eukaryota</taxon>
        <taxon>Sar</taxon>
        <taxon>Alveolata</taxon>
        <taxon>Colpodellida</taxon>
        <taxon>Chromeraceae</taxon>
        <taxon>Chromera</taxon>
    </lineage>
</organism>
<evidence type="ECO:0000256" key="9">
    <source>
        <dbReference type="ARBA" id="ARBA00023136"/>
    </source>
</evidence>
<comment type="catalytic activity">
    <reaction evidence="11">
        <text>Fe(II)-heme o + 2 A + H2O = Fe(II)-heme a + 2 AH2</text>
        <dbReference type="Rhea" id="RHEA:63388"/>
        <dbReference type="ChEBI" id="CHEBI:13193"/>
        <dbReference type="ChEBI" id="CHEBI:15377"/>
        <dbReference type="ChEBI" id="CHEBI:17499"/>
        <dbReference type="ChEBI" id="CHEBI:60530"/>
        <dbReference type="ChEBI" id="CHEBI:61715"/>
        <dbReference type="EC" id="1.17.99.9"/>
    </reaction>
    <physiologicalReaction direction="left-to-right" evidence="11">
        <dbReference type="Rhea" id="RHEA:63389"/>
    </physiologicalReaction>
</comment>
<comment type="cofactor">
    <cofactor evidence="1">
        <name>heme b</name>
        <dbReference type="ChEBI" id="CHEBI:60344"/>
    </cofactor>
</comment>
<sequence>MFRGQFGRLLCRRLETARDRLSLRAFRPHEKEGSRLVSSPSSSSFSSAAAQPSVPLEFASRLVKPGFERQVGGWLLASGGLIFGMVCVGGYTRLTRSGLSMTDWDFQGKWLPTSKERWEAEFRKYKQTPEFEKIHAEIELDEFKFIYFNEWFHRMFGRGIGIFFGAGLTYFIARSALKGPMFARLAGLFCLGGAQGLIGWWMVKSGLTEETLVNKEDPRVSPYRLTTHLTMATALYAAVMWNAFSLLRKAPTQPLSLPSQLSSVRLLALPVSALALVTFVSGAFVAGNDAGHAYNTWPKMLDHWVPPEWVSAVQSSKIREFFENAAVVQFDHRMLAYSTVLATTALALFARSRGSLPSYLVNAASVPAAAAWVQMGLGIATLMMYVPVKLGVAHQAGGLSLVTAVVWMLHVLLKQPVGIVRPV</sequence>
<evidence type="ECO:0000256" key="5">
    <source>
        <dbReference type="ARBA" id="ARBA00022989"/>
    </source>
</evidence>
<dbReference type="PANTHER" id="PTHR23289:SF2">
    <property type="entry name" value="CYTOCHROME C OXIDASE ASSEMBLY PROTEIN COX15 HOMOLOG"/>
    <property type="match status" value="1"/>
</dbReference>
<evidence type="ECO:0008006" key="14">
    <source>
        <dbReference type="Google" id="ProtNLM"/>
    </source>
</evidence>
<dbReference type="VEuPathDB" id="CryptoDB:Cvel_1884"/>
<comment type="pathway">
    <text evidence="10">Porphyrin-containing compound metabolism; heme A biosynthesis; heme A from heme O: step 1/1.</text>
</comment>
<keyword evidence="6" id="KW-0560">Oxidoreductase</keyword>
<keyword evidence="3 12" id="KW-0812">Transmembrane</keyword>
<evidence type="ECO:0000256" key="12">
    <source>
        <dbReference type="SAM" id="Phobius"/>
    </source>
</evidence>
<dbReference type="PANTHER" id="PTHR23289">
    <property type="entry name" value="CYTOCHROME C OXIDASE ASSEMBLY PROTEIN COX15"/>
    <property type="match status" value="1"/>
</dbReference>
<keyword evidence="7" id="KW-0408">Iron</keyword>
<dbReference type="PhylomeDB" id="A0A0G4I6C8"/>
<evidence type="ECO:0000256" key="8">
    <source>
        <dbReference type="ARBA" id="ARBA00023133"/>
    </source>
</evidence>
<dbReference type="Pfam" id="PF02628">
    <property type="entry name" value="COX15-CtaA"/>
    <property type="match status" value="1"/>
</dbReference>
<dbReference type="GO" id="GO:0120547">
    <property type="term" value="F:heme A synthase activity"/>
    <property type="evidence" value="ECO:0007669"/>
    <property type="project" value="UniProtKB-EC"/>
</dbReference>
<dbReference type="GO" id="GO:0006784">
    <property type="term" value="P:heme A biosynthetic process"/>
    <property type="evidence" value="ECO:0007669"/>
    <property type="project" value="InterPro"/>
</dbReference>
<evidence type="ECO:0000256" key="10">
    <source>
        <dbReference type="ARBA" id="ARBA00044501"/>
    </source>
</evidence>
<evidence type="ECO:0000256" key="2">
    <source>
        <dbReference type="ARBA" id="ARBA00004141"/>
    </source>
</evidence>
<feature type="transmembrane region" description="Helical" evidence="12">
    <location>
        <begin position="155"/>
        <end position="173"/>
    </location>
</feature>
<dbReference type="InterPro" id="IPR003780">
    <property type="entry name" value="COX15/CtaA_fam"/>
</dbReference>
<protein>
    <recommendedName>
        <fullName evidence="14">Cytochrome c oxidase assembly protein COX15</fullName>
    </recommendedName>
</protein>
<feature type="transmembrane region" description="Helical" evidence="12">
    <location>
        <begin position="223"/>
        <end position="244"/>
    </location>
</feature>
<proteinExistence type="predicted"/>
<dbReference type="InterPro" id="IPR023754">
    <property type="entry name" value="HemeA_Synthase_type2"/>
</dbReference>
<dbReference type="GO" id="GO:0016653">
    <property type="term" value="F:oxidoreductase activity, acting on NAD(P)H, heme protein as acceptor"/>
    <property type="evidence" value="ECO:0007669"/>
    <property type="project" value="TreeGrafter"/>
</dbReference>
<evidence type="ECO:0000256" key="1">
    <source>
        <dbReference type="ARBA" id="ARBA00001970"/>
    </source>
</evidence>
<evidence type="ECO:0000256" key="4">
    <source>
        <dbReference type="ARBA" id="ARBA00022723"/>
    </source>
</evidence>
<keyword evidence="8" id="KW-0350">Heme biosynthesis</keyword>
<evidence type="ECO:0000313" key="13">
    <source>
        <dbReference type="EMBL" id="CEM52532.1"/>
    </source>
</evidence>
<feature type="transmembrane region" description="Helical" evidence="12">
    <location>
        <begin position="185"/>
        <end position="203"/>
    </location>
</feature>
<dbReference type="AlphaFoldDB" id="A0A0G4I6C8"/>
<dbReference type="GO" id="GO:0046872">
    <property type="term" value="F:metal ion binding"/>
    <property type="evidence" value="ECO:0007669"/>
    <property type="project" value="UniProtKB-KW"/>
</dbReference>
<reference evidence="13" key="1">
    <citation type="submission" date="2014-11" db="EMBL/GenBank/DDBJ databases">
        <authorList>
            <person name="Otto D Thomas"/>
            <person name="Naeem Raeece"/>
        </authorList>
    </citation>
    <scope>NUCLEOTIDE SEQUENCE</scope>
</reference>
<dbReference type="GO" id="GO:0005743">
    <property type="term" value="C:mitochondrial inner membrane"/>
    <property type="evidence" value="ECO:0007669"/>
    <property type="project" value="TreeGrafter"/>
</dbReference>
<dbReference type="EMBL" id="CDMZ01005280">
    <property type="protein sequence ID" value="CEM52532.1"/>
    <property type="molecule type" value="Genomic_DNA"/>
</dbReference>
<evidence type="ECO:0000256" key="6">
    <source>
        <dbReference type="ARBA" id="ARBA00023002"/>
    </source>
</evidence>
<feature type="transmembrane region" description="Helical" evidence="12">
    <location>
        <begin position="264"/>
        <end position="286"/>
    </location>
</feature>
<keyword evidence="4" id="KW-0479">Metal-binding</keyword>
<evidence type="ECO:0000256" key="7">
    <source>
        <dbReference type="ARBA" id="ARBA00023004"/>
    </source>
</evidence>
<accession>A0A0G4I6C8</accession>
<gene>
    <name evidence="13" type="ORF">Cvel_1884</name>
</gene>